<feature type="domain" description="Abortive phage infection protein C-terminal" evidence="1">
    <location>
        <begin position="226"/>
        <end position="369"/>
    </location>
</feature>
<dbReference type="RefSeq" id="WP_311363501.1">
    <property type="nucleotide sequence ID" value="NZ_JAVRIC010000002.1"/>
</dbReference>
<evidence type="ECO:0000313" key="3">
    <source>
        <dbReference type="Proteomes" id="UP001254608"/>
    </source>
</evidence>
<dbReference type="Proteomes" id="UP001254608">
    <property type="component" value="Unassembled WGS sequence"/>
</dbReference>
<accession>A0ABU2WE36</accession>
<evidence type="ECO:0000313" key="2">
    <source>
        <dbReference type="EMBL" id="MDT0496110.1"/>
    </source>
</evidence>
<name>A0ABU2WE36_9GAMM</name>
<proteinExistence type="predicted"/>
<reference evidence="2 3" key="1">
    <citation type="submission" date="2023-09" db="EMBL/GenBank/DDBJ databases">
        <authorList>
            <person name="Rey-Velasco X."/>
        </authorList>
    </citation>
    <scope>NUCLEOTIDE SEQUENCE [LARGE SCALE GENOMIC DNA]</scope>
    <source>
        <strain evidence="2 3">W345</strain>
    </source>
</reference>
<keyword evidence="3" id="KW-1185">Reference proteome</keyword>
<evidence type="ECO:0000259" key="1">
    <source>
        <dbReference type="Pfam" id="PF10592"/>
    </source>
</evidence>
<organism evidence="2 3">
    <name type="scientific">Banduia mediterranea</name>
    <dbReference type="NCBI Taxonomy" id="3075609"/>
    <lineage>
        <taxon>Bacteria</taxon>
        <taxon>Pseudomonadati</taxon>
        <taxon>Pseudomonadota</taxon>
        <taxon>Gammaproteobacteria</taxon>
        <taxon>Nevskiales</taxon>
        <taxon>Algiphilaceae</taxon>
        <taxon>Banduia</taxon>
    </lineage>
</organism>
<sequence>MDFDYPQLLDALKAELIPGRTESHAFLLWFLKNYYRLDEIEAADAVCDGFDDKGIDGIYVDENLECVDIFQCKLVQNPVKTLGDTQLKEFIGTLSQLQTEDQINALAASTSNVELRNVLAAENVATKVAEGFTVRGVFLTNISADGNATTFLKVRDDCKLFDKDALVAGYIHAGPSTPVGTKVEFDIFGQESSEHIIGDATVMFAPLKASELVGLDGIANNQLFAWNVRGSLGRTKVNKDIGRSVDDAGEHKNFLMFHNGLTLLCNELKRTGDKIEVSGYSVVNGCQSLTSLYEHKAKITDDLRLMARLIKLPAGSDLGEKITHHSNNQNPINARDMQSNSSIQRRLQNEFQAVFGGAATYRIKRGEADGSVITIDNDEAGRLMLAFDLGQPWTCHQSYKILDELHSDIYARPEVNAQRIYAICALGDVVLDNLEKIDHKLLSSYRLTRYFLMHLLRLALEEDPDGKALCKDPRDYLTSPGSLDRMKAAASTVIRDLIIDLNAEVKDRDEKDNPLDFKRELKSPNSVRDLAKSIIPQYQKAVARDRASSFSGEWKSWPKNP</sequence>
<dbReference type="InterPro" id="IPR018891">
    <property type="entry name" value="AIPR_C"/>
</dbReference>
<comment type="caution">
    <text evidence="2">The sequence shown here is derived from an EMBL/GenBank/DDBJ whole genome shotgun (WGS) entry which is preliminary data.</text>
</comment>
<dbReference type="EMBL" id="JAVRIC010000002">
    <property type="protein sequence ID" value="MDT0496110.1"/>
    <property type="molecule type" value="Genomic_DNA"/>
</dbReference>
<dbReference type="Pfam" id="PF10592">
    <property type="entry name" value="AIPR"/>
    <property type="match status" value="1"/>
</dbReference>
<gene>
    <name evidence="2" type="ORF">RM530_01845</name>
</gene>
<protein>
    <submittedName>
        <fullName evidence="2">AIPR family protein</fullName>
    </submittedName>
</protein>